<evidence type="ECO:0000313" key="4">
    <source>
        <dbReference type="Proteomes" id="UP000002149"/>
    </source>
</evidence>
<dbReference type="InterPro" id="IPR055509">
    <property type="entry name" value="DUF7082"/>
</dbReference>
<feature type="compositionally biased region" description="Polar residues" evidence="1">
    <location>
        <begin position="906"/>
        <end position="921"/>
    </location>
</feature>
<feature type="region of interest" description="Disordered" evidence="1">
    <location>
        <begin position="299"/>
        <end position="326"/>
    </location>
</feature>
<dbReference type="GeneID" id="3257269"/>
<dbReference type="GO" id="GO:0005634">
    <property type="term" value="C:nucleus"/>
    <property type="evidence" value="ECO:0000318"/>
    <property type="project" value="GO_Central"/>
</dbReference>
<feature type="region of interest" description="Disordered" evidence="1">
    <location>
        <begin position="229"/>
        <end position="275"/>
    </location>
</feature>
<feature type="domain" description="DUF7082" evidence="2">
    <location>
        <begin position="688"/>
        <end position="841"/>
    </location>
</feature>
<feature type="compositionally biased region" description="Acidic residues" evidence="1">
    <location>
        <begin position="229"/>
        <end position="242"/>
    </location>
</feature>
<feature type="compositionally biased region" description="Basic and acidic residues" evidence="1">
    <location>
        <begin position="888"/>
        <end position="900"/>
    </location>
</feature>
<feature type="compositionally biased region" description="Polar residues" evidence="1">
    <location>
        <begin position="1590"/>
        <end position="1600"/>
    </location>
</feature>
<feature type="domain" description="DUF7082" evidence="2">
    <location>
        <begin position="407"/>
        <end position="564"/>
    </location>
</feature>
<evidence type="ECO:0000259" key="2">
    <source>
        <dbReference type="Pfam" id="PF23305"/>
    </source>
</evidence>
<gene>
    <name evidence="3" type="ordered locus">CND03410</name>
</gene>
<feature type="compositionally biased region" description="Low complexity" evidence="1">
    <location>
        <begin position="1051"/>
        <end position="1060"/>
    </location>
</feature>
<dbReference type="PaxDb" id="214684-Q5KID0"/>
<feature type="region of interest" description="Disordered" evidence="1">
    <location>
        <begin position="1934"/>
        <end position="1970"/>
    </location>
</feature>
<reference evidence="3 4" key="1">
    <citation type="journal article" date="2005" name="Science">
        <title>The genome of the basidiomycetous yeast and human pathogen Cryptococcus neoformans.</title>
        <authorList>
            <person name="Loftus B.J."/>
            <person name="Fung E."/>
            <person name="Roncaglia P."/>
            <person name="Rowley D."/>
            <person name="Amedeo P."/>
            <person name="Bruno D."/>
            <person name="Vamathevan J."/>
            <person name="Miranda M."/>
            <person name="Anderson I.J."/>
            <person name="Fraser J.A."/>
            <person name="Allen J.E."/>
            <person name="Bosdet I.E."/>
            <person name="Brent M.R."/>
            <person name="Chiu R."/>
            <person name="Doering T.L."/>
            <person name="Donlin M.J."/>
            <person name="D'Souza C.A."/>
            <person name="Fox D.S."/>
            <person name="Grinberg V."/>
            <person name="Fu J."/>
            <person name="Fukushima M."/>
            <person name="Haas B.J."/>
            <person name="Huang J.C."/>
            <person name="Janbon G."/>
            <person name="Jones S.J."/>
            <person name="Koo H.L."/>
            <person name="Krzywinski M.I."/>
            <person name="Kwon-Chung J.K."/>
            <person name="Lengeler K.B."/>
            <person name="Maiti R."/>
            <person name="Marra M.A."/>
            <person name="Marra R.E."/>
            <person name="Mathewson C.A."/>
            <person name="Mitchell T.G."/>
            <person name="Pertea M."/>
            <person name="Riggs F.R."/>
            <person name="Salzberg S.L."/>
            <person name="Schein J.E."/>
            <person name="Shvartsbeyn A."/>
            <person name="Shin H."/>
            <person name="Shumway M."/>
            <person name="Specht C.A."/>
            <person name="Suh B.B."/>
            <person name="Tenney A."/>
            <person name="Utterback T.R."/>
            <person name="Wickes B.L."/>
            <person name="Wortman J.R."/>
            <person name="Wye N.H."/>
            <person name="Kronstad J.W."/>
            <person name="Lodge J.K."/>
            <person name="Heitman J."/>
            <person name="Davis R.W."/>
            <person name="Fraser C.M."/>
            <person name="Hyman R.W."/>
        </authorList>
    </citation>
    <scope>NUCLEOTIDE SEQUENCE [LARGE SCALE GENOMIC DNA]</scope>
    <source>
        <strain evidence="4">JEC21 / ATCC MYA-565</strain>
    </source>
</reference>
<evidence type="ECO:0000313" key="3">
    <source>
        <dbReference type="EMBL" id="AAW43257.2"/>
    </source>
</evidence>
<feature type="compositionally biased region" description="Basic and acidic residues" evidence="1">
    <location>
        <begin position="243"/>
        <end position="259"/>
    </location>
</feature>
<feature type="compositionally biased region" description="Low complexity" evidence="1">
    <location>
        <begin position="112"/>
        <end position="141"/>
    </location>
</feature>
<feature type="compositionally biased region" description="Polar residues" evidence="1">
    <location>
        <begin position="1934"/>
        <end position="1953"/>
    </location>
</feature>
<organism evidence="3 4">
    <name type="scientific">Cryptococcus deneoformans (strain JEC21 / ATCC MYA-565)</name>
    <name type="common">Cryptococcus neoformans var. neoformans serotype D</name>
    <dbReference type="NCBI Taxonomy" id="214684"/>
    <lineage>
        <taxon>Eukaryota</taxon>
        <taxon>Fungi</taxon>
        <taxon>Dikarya</taxon>
        <taxon>Basidiomycota</taxon>
        <taxon>Agaricomycotina</taxon>
        <taxon>Tremellomycetes</taxon>
        <taxon>Tremellales</taxon>
        <taxon>Cryptococcaceae</taxon>
        <taxon>Cryptococcus</taxon>
        <taxon>Cryptococcus neoformans species complex</taxon>
    </lineage>
</organism>
<dbReference type="InParanoid" id="Q5KID0"/>
<name>Q5KID0_CRYD1</name>
<feature type="compositionally biased region" description="Polar residues" evidence="1">
    <location>
        <begin position="1716"/>
        <end position="1738"/>
    </location>
</feature>
<feature type="region of interest" description="Disordered" evidence="1">
    <location>
        <begin position="1817"/>
        <end position="1846"/>
    </location>
</feature>
<feature type="region of interest" description="Disordered" evidence="1">
    <location>
        <begin position="1571"/>
        <end position="1608"/>
    </location>
</feature>
<feature type="compositionally biased region" description="Polar residues" evidence="1">
    <location>
        <begin position="1821"/>
        <end position="1833"/>
    </location>
</feature>
<feature type="compositionally biased region" description="Low complexity" evidence="1">
    <location>
        <begin position="1579"/>
        <end position="1589"/>
    </location>
</feature>
<feature type="compositionally biased region" description="Low complexity" evidence="1">
    <location>
        <begin position="1684"/>
        <end position="1694"/>
    </location>
</feature>
<feature type="region of interest" description="Disordered" evidence="1">
    <location>
        <begin position="68"/>
        <end position="141"/>
    </location>
</feature>
<feature type="region of interest" description="Disordered" evidence="1">
    <location>
        <begin position="1"/>
        <end position="23"/>
    </location>
</feature>
<proteinExistence type="predicted"/>
<dbReference type="OrthoDB" id="2569225at2759"/>
<feature type="region of interest" description="Disordered" evidence="1">
    <location>
        <begin position="1671"/>
        <end position="1703"/>
    </location>
</feature>
<accession>Q5KID0</accession>
<feature type="region of interest" description="Disordered" evidence="1">
    <location>
        <begin position="610"/>
        <end position="649"/>
    </location>
</feature>
<dbReference type="Pfam" id="PF23305">
    <property type="entry name" value="DUF7082"/>
    <property type="match status" value="2"/>
</dbReference>
<dbReference type="EMBL" id="AE017344">
    <property type="protein sequence ID" value="AAW43257.2"/>
    <property type="molecule type" value="Genomic_DNA"/>
</dbReference>
<feature type="region of interest" description="Disordered" evidence="1">
    <location>
        <begin position="1716"/>
        <end position="1763"/>
    </location>
</feature>
<dbReference type="PANTHER" id="PTHR39463">
    <property type="entry name" value="MEDUSA"/>
    <property type="match status" value="1"/>
</dbReference>
<feature type="region of interest" description="Disordered" evidence="1">
    <location>
        <begin position="1038"/>
        <end position="1063"/>
    </location>
</feature>
<dbReference type="KEGG" id="cne:CND03410"/>
<protein>
    <submittedName>
        <fullName evidence="3">Expressed protein</fullName>
    </submittedName>
</protein>
<sequence length="2120" mass="233188">MLPQPLEQRPSILPVSPCSPSLSMQLPVPSPAITYLPSRRHVMSTCSSPPANQPSICSFKAARKRASNWHAGTDKSNIKSEEDELEPEGSSSLRLAGRTLPRGIVTPGSRLSASQPQYSSSSSADDASSASPGTPGLSSELTSSLTEKAYHLDLQHRKRMADTALLPNPKRPRIDIRTSSIPSILPNVISNGSMSRNLGLAGPQKKAARKKAMDLVIDLTVLDSDDDSLIIDSSDASDEAADEKDREDGDSYDFSDRTGRHTGSLASGAGEDTDEEEIEVMYLKAGSVKEKEGNMVNGSACQVSPSSTRHAESRPITPIEKGPSPLREVRDLPPLNGTQINAGRFLQDSSRNEACSPVVFDNRPLTTHLLDATNARSRAQTAVDLGTSSQNLNPTWLDSLASAKWSPVTLSIQGDLTEMTQNWTPEERSAHRRLVLLRRDLQGKLLQVEAHAISEMEAVNHRSSCLPCFFWKERNIYVFPATSVSSVFQVLLGFDRLANVQANWLGNHYKKRTGIIVLRDNEDGARFLGRIAEMSSPLNVGKKIETGSEFYLWEDLGSIIEDIIKNLVVRLPRDGEGDHCPPVLAPHDAPLSQLFSTRVTLSNEATLFLPPQGINPTSSTQNLLPSPMPSSCSYQQLPPSDQPGSYTSNLRALDDDAQRFPLTNEDRQTKEFGTEEQHAEGRFTWSSIELRFEPDLKAVTKDWTLEERSAGRRLIQLSPHWDGAAITVKLRIITRTEWSPFLTHIISCIYWEERDTCVIADDDILNALEALLDVGRLTVPLKTWINNNVDKHLSMIQRRDGNNEKFFSEIQNMSNPHLGRSGSFIANVYPWDDLKSMIQRIFGRLLLRIPVDGDRSRPVLTPFDGLRSQLFNPHPRESALVPLASSEHFTESHHFPDRPHPPHSALDTSEPGSRPSASMVGSEQAGHLLVARQYTLGLRTNAEGALKSTPGDSILDGAQLQSILQTGATEDQNGSISPRDRINGLNTVGDPRLLIDAFEPEAIVENSQVHLSTIGSNIAEASKVGRNRSVEVGETVSKQIEETSQPDNDRSSSVSGSQSSNLDMEAASQLPVISSALISVPQTVHEHSHTNDIPSQLPISSDLLPSLDVSKLSLMNLSQDSAFSHRVPEVQNDIHLIPRGFAPQSKLSIFSRRLLHNQPRHPFASEYISRHHPVTTRKPFLPRNVRAGLSGLASNEFPNKPSSVKFQQRLKEGQVRELCMRIKKGEMTLDMRNVGFGTLKRDLVARESQLKTMRQGRLINITISRIVPVDGGSGLVAGLDRARIRVSWESDPKPLHDVTLPLRDMALYQTPLPLILDGTFLRANRSTHLQLRFHVDLYVGQDSQGSYISSPMSITSPDGFLLPIADIAHMRDRNGALCFNLALESNISLDPAALPLEPLSNRVIPRRPRILNLLYIFKDVQGNATQEKIVDGWKCGLCGLEEDVGDLNDMSELAVHIKHYHKYECAVLISGNGAEMVITLPDCVIFVKRHDASQVFSTIAGDLTHLTGQVSPHTGGTPSHLLNNLPETLSVQDSPVSFENRLPASYTDDIASTDEFTKFTRPPILTVPGQLSSPQVCVSSSEPLKKSSSVTRSPSLSANLAQPPPPTLATQDVQIEKITSFPIPFAETVLSNFDALGVGSPLPPAAGNCINTESSDSTACPLYSLPSISLSPRSTHQSNGVFKSISSSTSSQKSPQLYEPPGFASALKRDTTFSIVESSQGRSAASTSPQSPCTNTEGQCLGTIGGASMSQLDDQPMSPGPCQSQSVIARRFSALEGSGSGSPSCQQLDDLSLRRLFTPELEDVRLLSDFETDVSRDARTESPSIGPITTSAWQMPAPSPSMSPRHDDFQEPCVLSKLMIPEQSLEPILSSSTGNAKVPLEESSIRLADTSEPVSDSKFTEAKANLAFMNAQPASHFDDSSNDESITILAGPETSISNHSHQSPTNISGQSRSQLRDSPPAIEDLRPFTKTGHAGPYMGKRVNQWTEWSSSLEPGTLIDFMGELDKVWDGGRVRHLIRHQESLIWIQHHLSHKRRFLACCWNRWVHQKGPIPAYNKAGYLKLWLDSYGVIMSRAKLSYEVKDYLHLHFQNRHILLTDYIGACQYWNRLRRSYFDEPSRET</sequence>
<dbReference type="VEuPathDB" id="FungiDB:CND03410"/>
<dbReference type="HOGENOM" id="CLU_762946_0_0_1"/>
<evidence type="ECO:0000256" key="1">
    <source>
        <dbReference type="SAM" id="MobiDB-lite"/>
    </source>
</evidence>
<feature type="region of interest" description="Disordered" evidence="1">
    <location>
        <begin position="887"/>
        <end position="922"/>
    </location>
</feature>
<keyword evidence="4" id="KW-1185">Reference proteome</keyword>
<feature type="compositionally biased region" description="Polar residues" evidence="1">
    <location>
        <begin position="614"/>
        <end position="649"/>
    </location>
</feature>
<dbReference type="PANTHER" id="PTHR39463:SF1">
    <property type="entry name" value="MEDUSA"/>
    <property type="match status" value="1"/>
</dbReference>
<dbReference type="Proteomes" id="UP000002149">
    <property type="component" value="Chromosome 4"/>
</dbReference>
<feature type="compositionally biased region" description="Polar residues" evidence="1">
    <location>
        <begin position="299"/>
        <end position="308"/>
    </location>
</feature>
<accession>Q55U10</accession>
<dbReference type="RefSeq" id="XP_024512759.1">
    <property type="nucleotide sequence ID" value="XM_024657030.1"/>
</dbReference>